<organism evidence="1 2">
    <name type="scientific">Puccinia graminis f. sp. tritici</name>
    <dbReference type="NCBI Taxonomy" id="56615"/>
    <lineage>
        <taxon>Eukaryota</taxon>
        <taxon>Fungi</taxon>
        <taxon>Dikarya</taxon>
        <taxon>Basidiomycota</taxon>
        <taxon>Pucciniomycotina</taxon>
        <taxon>Pucciniomycetes</taxon>
        <taxon>Pucciniales</taxon>
        <taxon>Pucciniaceae</taxon>
        <taxon>Puccinia</taxon>
    </lineage>
</organism>
<keyword evidence="2" id="KW-1185">Reference proteome</keyword>
<protein>
    <submittedName>
        <fullName evidence="1">Uncharacterized protein</fullName>
    </submittedName>
</protein>
<evidence type="ECO:0000313" key="1">
    <source>
        <dbReference type="EMBL" id="KAA1072114.1"/>
    </source>
</evidence>
<accession>A0A5B0M8G1</accession>
<name>A0A5B0M8G1_PUCGR</name>
<reference evidence="1 2" key="1">
    <citation type="submission" date="2019-05" db="EMBL/GenBank/DDBJ databases">
        <title>Emergence of the Ug99 lineage of the wheat stem rust pathogen through somatic hybridization.</title>
        <authorList>
            <person name="Li F."/>
            <person name="Upadhyaya N.M."/>
            <person name="Sperschneider J."/>
            <person name="Matny O."/>
            <person name="Nguyen-Phuc H."/>
            <person name="Mago R."/>
            <person name="Raley C."/>
            <person name="Miller M.E."/>
            <person name="Silverstein K.A.T."/>
            <person name="Henningsen E."/>
            <person name="Hirsch C.D."/>
            <person name="Visser B."/>
            <person name="Pretorius Z.A."/>
            <person name="Steffenson B.J."/>
            <person name="Schwessinger B."/>
            <person name="Dodds P.N."/>
            <person name="Figueroa M."/>
        </authorList>
    </citation>
    <scope>NUCLEOTIDE SEQUENCE [LARGE SCALE GENOMIC DNA]</scope>
    <source>
        <strain evidence="1">21-0</strain>
    </source>
</reference>
<proteinExistence type="predicted"/>
<dbReference type="AlphaFoldDB" id="A0A5B0M8G1"/>
<evidence type="ECO:0000313" key="2">
    <source>
        <dbReference type="Proteomes" id="UP000324748"/>
    </source>
</evidence>
<dbReference type="EMBL" id="VSWC01000170">
    <property type="protein sequence ID" value="KAA1072114.1"/>
    <property type="molecule type" value="Genomic_DNA"/>
</dbReference>
<dbReference type="Proteomes" id="UP000324748">
    <property type="component" value="Unassembled WGS sequence"/>
</dbReference>
<gene>
    <name evidence="1" type="ORF">PGT21_028220</name>
</gene>
<sequence>MSKHASAQKWPGLDDWLKALSRSGFRELHSPLSLFLLKPSTFPLLSVSSHPTRISEIVSRSSIRPRCLHPRRGFSFLEQGLVHSGKFPSGHSPYLRTMKAYGM</sequence>
<comment type="caution">
    <text evidence="1">The sequence shown here is derived from an EMBL/GenBank/DDBJ whole genome shotgun (WGS) entry which is preliminary data.</text>
</comment>